<proteinExistence type="predicted"/>
<sequence length="161" mass="17882">MKQSLVVDFVCLLAPGALCSTRELGFSTKSRIFTKYNAGLGLRIMNMMSGILQVCSCLFLVLSKCMETTNDLVGQLMGIPGTIKSLNELVANEFDDERGKHTIAPELEQHGEICGGINILKCSTIVIQAYFYSDVFYSWLMLLCYHLVFLSKEYIVCSVGL</sequence>
<evidence type="ECO:0000256" key="2">
    <source>
        <dbReference type="SAM" id="SignalP"/>
    </source>
</evidence>
<dbReference type="AlphaFoldDB" id="A0AAP0B388"/>
<feature type="signal peptide" evidence="2">
    <location>
        <begin position="1"/>
        <end position="19"/>
    </location>
</feature>
<evidence type="ECO:0000313" key="4">
    <source>
        <dbReference type="Proteomes" id="UP001418222"/>
    </source>
</evidence>
<keyword evidence="1" id="KW-0472">Membrane</keyword>
<evidence type="ECO:0000256" key="1">
    <source>
        <dbReference type="SAM" id="Phobius"/>
    </source>
</evidence>
<keyword evidence="2" id="KW-0732">Signal</keyword>
<organism evidence="3 4">
    <name type="scientific">Platanthera zijinensis</name>
    <dbReference type="NCBI Taxonomy" id="2320716"/>
    <lineage>
        <taxon>Eukaryota</taxon>
        <taxon>Viridiplantae</taxon>
        <taxon>Streptophyta</taxon>
        <taxon>Embryophyta</taxon>
        <taxon>Tracheophyta</taxon>
        <taxon>Spermatophyta</taxon>
        <taxon>Magnoliopsida</taxon>
        <taxon>Liliopsida</taxon>
        <taxon>Asparagales</taxon>
        <taxon>Orchidaceae</taxon>
        <taxon>Orchidoideae</taxon>
        <taxon>Orchideae</taxon>
        <taxon>Orchidinae</taxon>
        <taxon>Platanthera</taxon>
    </lineage>
</organism>
<dbReference type="Proteomes" id="UP001418222">
    <property type="component" value="Unassembled WGS sequence"/>
</dbReference>
<accession>A0AAP0B388</accession>
<comment type="caution">
    <text evidence="3">The sequence shown here is derived from an EMBL/GenBank/DDBJ whole genome shotgun (WGS) entry which is preliminary data.</text>
</comment>
<gene>
    <name evidence="3" type="ORF">KSP39_PZI018934</name>
</gene>
<feature type="transmembrane region" description="Helical" evidence="1">
    <location>
        <begin position="43"/>
        <end position="62"/>
    </location>
</feature>
<keyword evidence="1" id="KW-1133">Transmembrane helix</keyword>
<reference evidence="3 4" key="1">
    <citation type="journal article" date="2022" name="Nat. Plants">
        <title>Genomes of leafy and leafless Platanthera orchids illuminate the evolution of mycoheterotrophy.</title>
        <authorList>
            <person name="Li M.H."/>
            <person name="Liu K.W."/>
            <person name="Li Z."/>
            <person name="Lu H.C."/>
            <person name="Ye Q.L."/>
            <person name="Zhang D."/>
            <person name="Wang J.Y."/>
            <person name="Li Y.F."/>
            <person name="Zhong Z.M."/>
            <person name="Liu X."/>
            <person name="Yu X."/>
            <person name="Liu D.K."/>
            <person name="Tu X.D."/>
            <person name="Liu B."/>
            <person name="Hao Y."/>
            <person name="Liao X.Y."/>
            <person name="Jiang Y.T."/>
            <person name="Sun W.H."/>
            <person name="Chen J."/>
            <person name="Chen Y.Q."/>
            <person name="Ai Y."/>
            <person name="Zhai J.W."/>
            <person name="Wu S.S."/>
            <person name="Zhou Z."/>
            <person name="Hsiao Y.Y."/>
            <person name="Wu W.L."/>
            <person name="Chen Y.Y."/>
            <person name="Lin Y.F."/>
            <person name="Hsu J.L."/>
            <person name="Li C.Y."/>
            <person name="Wang Z.W."/>
            <person name="Zhao X."/>
            <person name="Zhong W.Y."/>
            <person name="Ma X.K."/>
            <person name="Ma L."/>
            <person name="Huang J."/>
            <person name="Chen G.Z."/>
            <person name="Huang M.Z."/>
            <person name="Huang L."/>
            <person name="Peng D.H."/>
            <person name="Luo Y.B."/>
            <person name="Zou S.Q."/>
            <person name="Chen S.P."/>
            <person name="Lan S."/>
            <person name="Tsai W.C."/>
            <person name="Van de Peer Y."/>
            <person name="Liu Z.J."/>
        </authorList>
    </citation>
    <scope>NUCLEOTIDE SEQUENCE [LARGE SCALE GENOMIC DNA]</scope>
    <source>
        <strain evidence="3">Lor287</strain>
    </source>
</reference>
<keyword evidence="4" id="KW-1185">Reference proteome</keyword>
<evidence type="ECO:0000313" key="3">
    <source>
        <dbReference type="EMBL" id="KAK8926106.1"/>
    </source>
</evidence>
<keyword evidence="1" id="KW-0812">Transmembrane</keyword>
<protein>
    <submittedName>
        <fullName evidence="3">Uncharacterized protein</fullName>
    </submittedName>
</protein>
<feature type="chain" id="PRO_5042859654" evidence="2">
    <location>
        <begin position="20"/>
        <end position="161"/>
    </location>
</feature>
<dbReference type="EMBL" id="JBBWWQ010000016">
    <property type="protein sequence ID" value="KAK8926106.1"/>
    <property type="molecule type" value="Genomic_DNA"/>
</dbReference>
<name>A0AAP0B388_9ASPA</name>